<feature type="chain" id="PRO_5020513861" description="alpha-L-fucosidase" evidence="7">
    <location>
        <begin position="25"/>
        <end position="761"/>
    </location>
</feature>
<dbReference type="InterPro" id="IPR018905">
    <property type="entry name" value="A-galactase_NEW3"/>
</dbReference>
<reference evidence="11 12" key="1">
    <citation type="submission" date="2019-03" db="EMBL/GenBank/DDBJ databases">
        <title>Draft genome sequences of novel Actinobacteria.</title>
        <authorList>
            <person name="Sahin N."/>
            <person name="Ay H."/>
            <person name="Saygin H."/>
        </authorList>
    </citation>
    <scope>NUCLEOTIDE SEQUENCE [LARGE SCALE GENOMIC DNA]</scope>
    <source>
        <strain evidence="11 12">5K138</strain>
    </source>
</reference>
<dbReference type="Gene3D" id="3.20.20.80">
    <property type="entry name" value="Glycosidases"/>
    <property type="match status" value="1"/>
</dbReference>
<feature type="domain" description="Alpha-L-fucosidase C-terminal" evidence="10">
    <location>
        <begin position="419"/>
        <end position="499"/>
    </location>
</feature>
<evidence type="ECO:0000256" key="4">
    <source>
        <dbReference type="ARBA" id="ARBA00022729"/>
    </source>
</evidence>
<comment type="similarity">
    <text evidence="2">Belongs to the glycosyl hydrolase 29 family.</text>
</comment>
<dbReference type="InterPro" id="IPR017853">
    <property type="entry name" value="GH"/>
</dbReference>
<dbReference type="GO" id="GO:0005764">
    <property type="term" value="C:lysosome"/>
    <property type="evidence" value="ECO:0007669"/>
    <property type="project" value="TreeGrafter"/>
</dbReference>
<comment type="function">
    <text evidence="1">Alpha-L-fucosidase is responsible for hydrolyzing the alpha-1,6-linked fucose joined to the reducing-end N-acetylglucosamine of the carbohydrate moieties of glycoproteins.</text>
</comment>
<dbReference type="InParanoid" id="A0A4R5D9I8"/>
<dbReference type="Gene3D" id="2.60.40.10">
    <property type="entry name" value="Immunoglobulins"/>
    <property type="match status" value="1"/>
</dbReference>
<keyword evidence="6" id="KW-0326">Glycosidase</keyword>
<accession>A0A4R5D9I8</accession>
<comment type="caution">
    <text evidence="11">The sequence shown here is derived from an EMBL/GenBank/DDBJ whole genome shotgun (WGS) entry which is preliminary data.</text>
</comment>
<name>A0A4R5D9I8_9ACTN</name>
<evidence type="ECO:0000256" key="7">
    <source>
        <dbReference type="SAM" id="SignalP"/>
    </source>
</evidence>
<feature type="domain" description="Glycoside hydrolase family 29 N-terminal" evidence="8">
    <location>
        <begin position="43"/>
        <end position="402"/>
    </location>
</feature>
<dbReference type="PANTHER" id="PTHR10030:SF37">
    <property type="entry name" value="ALPHA-L-FUCOSIDASE-RELATED"/>
    <property type="match status" value="1"/>
</dbReference>
<organism evidence="11 12">
    <name type="scientific">Jiangella asiatica</name>
    <dbReference type="NCBI Taxonomy" id="2530372"/>
    <lineage>
        <taxon>Bacteria</taxon>
        <taxon>Bacillati</taxon>
        <taxon>Actinomycetota</taxon>
        <taxon>Actinomycetes</taxon>
        <taxon>Jiangellales</taxon>
        <taxon>Jiangellaceae</taxon>
        <taxon>Jiangella</taxon>
    </lineage>
</organism>
<dbReference type="PRINTS" id="PR00741">
    <property type="entry name" value="GLHYDRLASE29"/>
</dbReference>
<feature type="domain" description="Alpha-galactosidase NEW3" evidence="9">
    <location>
        <begin position="522"/>
        <end position="585"/>
    </location>
</feature>
<evidence type="ECO:0000259" key="10">
    <source>
        <dbReference type="Pfam" id="PF16757"/>
    </source>
</evidence>
<dbReference type="Pfam" id="PF10633">
    <property type="entry name" value="NPCBM_assoc"/>
    <property type="match status" value="1"/>
</dbReference>
<dbReference type="Pfam" id="PF16757">
    <property type="entry name" value="Fucosidase_C"/>
    <property type="match status" value="1"/>
</dbReference>
<keyword evidence="5" id="KW-0378">Hydrolase</keyword>
<evidence type="ECO:0000256" key="2">
    <source>
        <dbReference type="ARBA" id="ARBA00007951"/>
    </source>
</evidence>
<dbReference type="EMBL" id="SMKZ01000027">
    <property type="protein sequence ID" value="TDE08084.1"/>
    <property type="molecule type" value="Genomic_DNA"/>
</dbReference>
<keyword evidence="4 7" id="KW-0732">Signal</keyword>
<evidence type="ECO:0000256" key="3">
    <source>
        <dbReference type="ARBA" id="ARBA00012662"/>
    </source>
</evidence>
<dbReference type="RefSeq" id="WP_131897167.1">
    <property type="nucleotide sequence ID" value="NZ_SMKZ01000027.1"/>
</dbReference>
<evidence type="ECO:0000259" key="9">
    <source>
        <dbReference type="Pfam" id="PF10633"/>
    </source>
</evidence>
<protein>
    <recommendedName>
        <fullName evidence="3">alpha-L-fucosidase</fullName>
        <ecNumber evidence="3">3.2.1.51</ecNumber>
    </recommendedName>
</protein>
<dbReference type="SMART" id="SM00812">
    <property type="entry name" value="Alpha_L_fucos"/>
    <property type="match status" value="1"/>
</dbReference>
<dbReference type="GO" id="GO:0006004">
    <property type="term" value="P:fucose metabolic process"/>
    <property type="evidence" value="ECO:0007669"/>
    <property type="project" value="InterPro"/>
</dbReference>
<dbReference type="InterPro" id="IPR013783">
    <property type="entry name" value="Ig-like_fold"/>
</dbReference>
<dbReference type="InterPro" id="IPR016286">
    <property type="entry name" value="FUC_metazoa-typ"/>
</dbReference>
<dbReference type="InterPro" id="IPR013780">
    <property type="entry name" value="Glyco_hydro_b"/>
</dbReference>
<dbReference type="AlphaFoldDB" id="A0A4R5D9I8"/>
<evidence type="ECO:0000256" key="1">
    <source>
        <dbReference type="ARBA" id="ARBA00004071"/>
    </source>
</evidence>
<keyword evidence="12" id="KW-1185">Reference proteome</keyword>
<evidence type="ECO:0000256" key="5">
    <source>
        <dbReference type="ARBA" id="ARBA00022801"/>
    </source>
</evidence>
<dbReference type="GO" id="GO:0016139">
    <property type="term" value="P:glycoside catabolic process"/>
    <property type="evidence" value="ECO:0007669"/>
    <property type="project" value="TreeGrafter"/>
</dbReference>
<dbReference type="InterPro" id="IPR000933">
    <property type="entry name" value="Glyco_hydro_29"/>
</dbReference>
<dbReference type="InterPro" id="IPR031919">
    <property type="entry name" value="Fucosidase_C"/>
</dbReference>
<dbReference type="PANTHER" id="PTHR10030">
    <property type="entry name" value="ALPHA-L-FUCOSIDASE"/>
    <property type="match status" value="1"/>
</dbReference>
<dbReference type="Pfam" id="PF01120">
    <property type="entry name" value="Alpha_L_fucos"/>
    <property type="match status" value="1"/>
</dbReference>
<proteinExistence type="inferred from homology"/>
<dbReference type="InterPro" id="IPR057739">
    <property type="entry name" value="Glyco_hydro_29_N"/>
</dbReference>
<dbReference type="SUPFAM" id="SSF51445">
    <property type="entry name" value="(Trans)glycosidases"/>
    <property type="match status" value="1"/>
</dbReference>
<evidence type="ECO:0000313" key="11">
    <source>
        <dbReference type="EMBL" id="TDE08084.1"/>
    </source>
</evidence>
<feature type="signal peptide" evidence="7">
    <location>
        <begin position="1"/>
        <end position="24"/>
    </location>
</feature>
<evidence type="ECO:0000256" key="6">
    <source>
        <dbReference type="ARBA" id="ARBA00023295"/>
    </source>
</evidence>
<evidence type="ECO:0000313" key="12">
    <source>
        <dbReference type="Proteomes" id="UP000294739"/>
    </source>
</evidence>
<gene>
    <name evidence="11" type="ORF">E1269_18410</name>
</gene>
<dbReference type="GO" id="GO:0004560">
    <property type="term" value="F:alpha-L-fucosidase activity"/>
    <property type="evidence" value="ECO:0007669"/>
    <property type="project" value="InterPro"/>
</dbReference>
<sequence>MITRKAVPVGAGVLVVAGALGAAAAEPTPDSGDLQPATTAVPVDDYEPTVPSLSQHETPEWFSDAKLGIFVHWGPYSVPAYAPPCCGARDGSDVYAEWYWYEMNQPGSPTYEHHAATYGEGVPYDQFIEDWQPDEFDPREWLDLFSDGGAEYFVLVSKHHDGVALWDTDTTDRDTVALGPRRDLVTELFEAADDYPLKTGLYYSLAEWYHPAGGWDPLHGTGLAEGPVNPYTGEAVPYTGYRPVGDEVMDHQYPQMVELVDRFDPDIIWCDIGKHVAHNSHELMAYYYNQAKNRARPKEVVVNDRCSTEVRDFVTREYRNQPDIDPNPWEATRGIGRSFGYNAEEGPEVYLTPDQLIDSFIDTVSKNGNLLLNVGPMADGTIPDIQADRIRALGEWLEVNGEAIYGSTYWHQADDANSNVPVRYTVKDGALYVTALEWPGEELVLSGDLPLAAATSITLLGADGEALPWRRDDGLVRVTMPAEGAAATPSEHAYTFMITTPGVEDVRDLVRSTTEAPDSAPAGEPFTAQVTVTNPAADASPGVRVSLDAPDGWVVSPRRAALESIPPGGSRTVEFVVTSPEDAGPDRFALVASTAAGRITQESRDGVVVGFESAVDVVAPEKLSPGVMAVEGAANYVDRDVTLASLPPSLRGSTLVRGANDDKQSTDPEYLVLDARERVQLYVGLDPRGAPENGDWWPDWVADLGFEPTGEEVTVAGDPGLQTFQVFALDRVVEAGERIVLGGNGATSGSSGSYITFAATR</sequence>
<evidence type="ECO:0000259" key="8">
    <source>
        <dbReference type="Pfam" id="PF01120"/>
    </source>
</evidence>
<dbReference type="Gene3D" id="2.60.40.1180">
    <property type="entry name" value="Golgi alpha-mannosidase II"/>
    <property type="match status" value="1"/>
</dbReference>
<dbReference type="OrthoDB" id="5526311at2"/>
<dbReference type="EC" id="3.2.1.51" evidence="3"/>
<dbReference type="Proteomes" id="UP000294739">
    <property type="component" value="Unassembled WGS sequence"/>
</dbReference>